<feature type="chain" id="PRO_5046789919" evidence="1">
    <location>
        <begin position="20"/>
        <end position="168"/>
    </location>
</feature>
<reference evidence="2 3" key="1">
    <citation type="submission" date="2024-01" db="EMBL/GenBank/DDBJ databases">
        <title>New evidence supports the origin of RcGTA from prophage.</title>
        <authorList>
            <person name="Xu Y."/>
            <person name="Liu B."/>
            <person name="Chen F."/>
        </authorList>
    </citation>
    <scope>NUCLEOTIDE SEQUENCE [LARGE SCALE GENOMIC DNA]</scope>
    <source>
        <strain evidence="2 3">CBW1107-2</strain>
    </source>
</reference>
<gene>
    <name evidence="2" type="ORF">V1479_12205</name>
</gene>
<dbReference type="Proteomes" id="UP001559025">
    <property type="component" value="Unassembled WGS sequence"/>
</dbReference>
<keyword evidence="3" id="KW-1185">Reference proteome</keyword>
<dbReference type="RefSeq" id="WP_368803122.1">
    <property type="nucleotide sequence ID" value="NZ_JAZHFV010000003.1"/>
</dbReference>
<evidence type="ECO:0000313" key="2">
    <source>
        <dbReference type="EMBL" id="MEX4008071.1"/>
    </source>
</evidence>
<protein>
    <submittedName>
        <fullName evidence="2">DUF192 domain-containing protein</fullName>
    </submittedName>
</protein>
<evidence type="ECO:0000256" key="1">
    <source>
        <dbReference type="SAM" id="SignalP"/>
    </source>
</evidence>
<feature type="signal peptide" evidence="1">
    <location>
        <begin position="1"/>
        <end position="19"/>
    </location>
</feature>
<dbReference type="EMBL" id="JAZHFV010000003">
    <property type="protein sequence ID" value="MEX4008071.1"/>
    <property type="molecule type" value="Genomic_DNA"/>
</dbReference>
<dbReference type="Gene3D" id="2.60.120.1140">
    <property type="entry name" value="Protein of unknown function DUF192"/>
    <property type="match status" value="1"/>
</dbReference>
<name>A0ABV3WTS4_9HYPH</name>
<keyword evidence="1" id="KW-0732">Signal</keyword>
<comment type="caution">
    <text evidence="2">The sequence shown here is derived from an EMBL/GenBank/DDBJ whole genome shotgun (WGS) entry which is preliminary data.</text>
</comment>
<dbReference type="InterPro" id="IPR003795">
    <property type="entry name" value="DUF192"/>
</dbReference>
<proteinExistence type="predicted"/>
<accession>A0ABV3WTS4</accession>
<sequence length="168" mass="18030">MLRFARIFLIFIAASLAMGAPQALSEIPVAEGQPMMLPTSPDALVVEAEGGEQSFTIEVADTDLKRSAGLMFRTSMGDMHGMLFVFEQTRPVSFWMKNTPMPLDLVFIGDDGLVAAVLPGEPFSLASIGPDVPVRFVLELKRGTAQKTGISDGVRIRHPLIDQVAGAG</sequence>
<organism evidence="2 3">
    <name type="scientific">Neoaquamicrobium sediminum</name>
    <dbReference type="NCBI Taxonomy" id="1849104"/>
    <lineage>
        <taxon>Bacteria</taxon>
        <taxon>Pseudomonadati</taxon>
        <taxon>Pseudomonadota</taxon>
        <taxon>Alphaproteobacteria</taxon>
        <taxon>Hyphomicrobiales</taxon>
        <taxon>Phyllobacteriaceae</taxon>
        <taxon>Neoaquamicrobium</taxon>
    </lineage>
</organism>
<dbReference type="Pfam" id="PF02643">
    <property type="entry name" value="DUF192"/>
    <property type="match status" value="1"/>
</dbReference>
<dbReference type="PANTHER" id="PTHR37953">
    <property type="entry name" value="UPF0127 PROTEIN MJ1496"/>
    <property type="match status" value="1"/>
</dbReference>
<dbReference type="InterPro" id="IPR038695">
    <property type="entry name" value="Saro_0823-like_sf"/>
</dbReference>
<evidence type="ECO:0000313" key="3">
    <source>
        <dbReference type="Proteomes" id="UP001559025"/>
    </source>
</evidence>
<dbReference type="PANTHER" id="PTHR37953:SF1">
    <property type="entry name" value="UPF0127 PROTEIN MJ1496"/>
    <property type="match status" value="1"/>
</dbReference>